<dbReference type="PROSITE" id="PS50088">
    <property type="entry name" value="ANK_REPEAT"/>
    <property type="match status" value="1"/>
</dbReference>
<dbReference type="SMART" id="SM00248">
    <property type="entry name" value="ANK"/>
    <property type="match status" value="2"/>
</dbReference>
<dbReference type="Gene3D" id="1.25.40.20">
    <property type="entry name" value="Ankyrin repeat-containing domain"/>
    <property type="match status" value="1"/>
</dbReference>
<dbReference type="Proteomes" id="UP000243499">
    <property type="component" value="Chromosome 3"/>
</dbReference>
<reference evidence="2" key="1">
    <citation type="submission" date="2018-04" db="EMBL/GenBank/DDBJ databases">
        <title>WGS assembly of Panicum hallii.</title>
        <authorList>
            <person name="Lovell J."/>
            <person name="Jenkins J."/>
            <person name="Lowry D."/>
            <person name="Mamidi S."/>
            <person name="Sreedasyam A."/>
            <person name="Weng X."/>
            <person name="Barry K."/>
            <person name="Bonette J."/>
            <person name="Campitelli B."/>
            <person name="Daum C."/>
            <person name="Gordon S."/>
            <person name="Gould B."/>
            <person name="Lipzen A."/>
            <person name="Macqueen A."/>
            <person name="Palacio-Mejia J."/>
            <person name="Plott C."/>
            <person name="Shakirov E."/>
            <person name="Shu S."/>
            <person name="Yoshinaga Y."/>
            <person name="Zane M."/>
            <person name="Rokhsar D."/>
            <person name="Grimwood J."/>
            <person name="Schmutz J."/>
            <person name="Juenger T."/>
        </authorList>
    </citation>
    <scope>NUCLEOTIDE SEQUENCE [LARGE SCALE GENOMIC DNA]</scope>
    <source>
        <strain evidence="2">FIL2</strain>
    </source>
</reference>
<dbReference type="AlphaFoldDB" id="A0A2T8KM13"/>
<gene>
    <name evidence="2" type="ORF">PAHAL_3G487400</name>
</gene>
<proteinExistence type="predicted"/>
<accession>A0A2T8KM13</accession>
<dbReference type="InterPro" id="IPR036770">
    <property type="entry name" value="Ankyrin_rpt-contain_sf"/>
</dbReference>
<feature type="repeat" description="ANK" evidence="1">
    <location>
        <begin position="110"/>
        <end position="142"/>
    </location>
</feature>
<keyword evidence="1" id="KW-0040">ANK repeat</keyword>
<dbReference type="InterPro" id="IPR011990">
    <property type="entry name" value="TPR-like_helical_dom_sf"/>
</dbReference>
<dbReference type="InterPro" id="IPR002110">
    <property type="entry name" value="Ankyrin_rpt"/>
</dbReference>
<dbReference type="EMBL" id="CM008048">
    <property type="protein sequence ID" value="PVH63184.1"/>
    <property type="molecule type" value="Genomic_DNA"/>
</dbReference>
<organism evidence="2">
    <name type="scientific">Panicum hallii</name>
    <dbReference type="NCBI Taxonomy" id="206008"/>
    <lineage>
        <taxon>Eukaryota</taxon>
        <taxon>Viridiplantae</taxon>
        <taxon>Streptophyta</taxon>
        <taxon>Embryophyta</taxon>
        <taxon>Tracheophyta</taxon>
        <taxon>Spermatophyta</taxon>
        <taxon>Magnoliopsida</taxon>
        <taxon>Liliopsida</taxon>
        <taxon>Poales</taxon>
        <taxon>Poaceae</taxon>
        <taxon>PACMAD clade</taxon>
        <taxon>Panicoideae</taxon>
        <taxon>Panicodae</taxon>
        <taxon>Paniceae</taxon>
        <taxon>Panicinae</taxon>
        <taxon>Panicum</taxon>
        <taxon>Panicum sect. Panicum</taxon>
    </lineage>
</organism>
<dbReference type="Gramene" id="PVH63184">
    <property type="protein sequence ID" value="PVH63184"/>
    <property type="gene ID" value="PAHAL_3G487400"/>
</dbReference>
<dbReference type="PROSITE" id="PS50297">
    <property type="entry name" value="ANK_REP_REGION"/>
    <property type="match status" value="1"/>
</dbReference>
<dbReference type="SUPFAM" id="SSF48403">
    <property type="entry name" value="Ankyrin repeat"/>
    <property type="match status" value="1"/>
</dbReference>
<sequence>MLTCCGGGLAVFHLEILPSSCASRARRGCKIAACQWCSCGSSELSWDAAAHGCSNGPRPGSEDPLDHGADPNRVLHHVLSPFMLAYCARSLKCRKLLVEAGADVNFNNPRGKPVLMMTVDNGMTGIVKYLLEVGADPNIHDREFFVDLLLLSSGSLPFLSQYLKYGKFPIMLAAAREHHELVEIQFPWTKPIPSVPDWSVDGIIGTMKYLHFEPQESVEKQKADAKSRGKEAFAKGAALMQPTTMCWYMLGSKFRAVEKDPLEATLFSNRSLCWLRLREGERALSDARRCKSKTLRPAAHIGRRHGTVRHSSYSLSLLKG</sequence>
<protein>
    <submittedName>
        <fullName evidence="2">Uncharacterized protein</fullName>
    </submittedName>
</protein>
<evidence type="ECO:0000256" key="1">
    <source>
        <dbReference type="PROSITE-ProRule" id="PRU00023"/>
    </source>
</evidence>
<dbReference type="SUPFAM" id="SSF48452">
    <property type="entry name" value="TPR-like"/>
    <property type="match status" value="1"/>
</dbReference>
<dbReference type="InterPro" id="IPR051616">
    <property type="entry name" value="Cul2-RING_E3_ligase_SR"/>
</dbReference>
<dbReference type="Pfam" id="PF12796">
    <property type="entry name" value="Ank_2"/>
    <property type="match status" value="1"/>
</dbReference>
<evidence type="ECO:0000313" key="2">
    <source>
        <dbReference type="EMBL" id="PVH63184.1"/>
    </source>
</evidence>
<dbReference type="PANTHER" id="PTHR46224">
    <property type="entry name" value="ANKYRIN REPEAT FAMILY PROTEIN"/>
    <property type="match status" value="1"/>
</dbReference>
<dbReference type="PANTHER" id="PTHR46224:SF66">
    <property type="match status" value="1"/>
</dbReference>
<name>A0A2T8KM13_9POAL</name>